<dbReference type="InterPro" id="IPR027417">
    <property type="entry name" value="P-loop_NTPase"/>
</dbReference>
<dbReference type="Pfam" id="PF07693">
    <property type="entry name" value="KAP_NTPase"/>
    <property type="match status" value="1"/>
</dbReference>
<keyword evidence="1" id="KW-0812">Transmembrane</keyword>
<accession>A0A511JKF8</accession>
<proteinExistence type="predicted"/>
<sequence>MRAGSDLILDAALREAGQDRFDHTAIASVVADLTLNATPPVNIALFGPWGSGKSSFFGLLGERLTGSDRAVKVARYDAWKYGGRALKKHFVGSVAEQLGMGGDDFERGLAHDQEVVRMDLWAWAKENKKSLLLGAGLAVVVTVIWVILVGLFTWAVNSHQGPSAAAKTAVAGVGAVLSLSFAALLFGPKILESAVVKVREAAPETDDEFAKSFKVLVDNAISTDKGERLVVFIDELDRCSPADVVATLIDLKTFLDVKGCVFVVAADREVLERSLREVPQANPIRDEEPYYSTPGAFLDKIFQYQIPLPPLRPQALTRFARELVEGQTGLWAELRAAEPEDRLFLRVVYTLVPVHVRSPRRVKVLLNNYATNVRIAQARGIDWVGRSTELACMTVLETEFPAVAADLVRIPRLLAYLRDDDVTTASKEVRRIVEGYRTGANSREAKPGSVPDDTQVAGPLLADAADPEGKDRANRVLNAQLRTYLRKIAAQDIPDPRPDLFYLQSAGQNEGLTDPDLGYAIDFAADLAATEVVEAFAGQPSATVAIGVRLLVQQAEAERGPGRTSIVEAACRLVERLDKDDLEAVAPVAAGGVFADVDSPDWSREATPGALLLGVIGARSDLIQRLLERYPVSDLAERGLLSRLSPVLAFANEPQAALVHAMLGGAYSQHPQPLHDALGSLPLDVALRLWSAVADDVDDALIELGRKPPVASPSGRVAASASTVVVDDADAPEDAPAERFAALLTAVEARSDSAGALVSRVLERGQRSNDEDVRTTVRAREDEALLAITDSARLNLHALLGIERAPIGDASFWAQKLSAEGTDPEHALRAFTRIVGALDGADSDDGVAIAEASSALIAHMGTDQAEKAKAVLVSAMNALDWSDPSQEKTRDIVYAIANDARPLIADAGIDALLAMGIADGLSEAGTSPAFATEAINRTTLLTPSSAARLEAHLASSTGTPLVTLRLRIAAASRTGAEVAADDVLALKDSPGLSSELGSEWLALRPTLAEARKVIGSVSVSIGSLGTYATALDVGDRSTLWIDCEQRGWKNSVLKFVGAAGVSSSAIRHIGTKVAAATQQAKRDALVARLLTAKLDEQPAHTSATDLVLQLLATEVLGNAGLAARVAIASGGAAHGKVVTVRSGFDSVVAAKPKAITRGEQDRLRAIGLLSQPKKAPNKASRALKGVMGTIRGG</sequence>
<reference evidence="3 4" key="1">
    <citation type="submission" date="2019-07" db="EMBL/GenBank/DDBJ databases">
        <title>Whole genome shotgun sequence of Cellulomonas terrae NBRC 100819.</title>
        <authorList>
            <person name="Hosoyama A."/>
            <person name="Uohara A."/>
            <person name="Ohji S."/>
            <person name="Ichikawa N."/>
        </authorList>
    </citation>
    <scope>NUCLEOTIDE SEQUENCE [LARGE SCALE GENOMIC DNA]</scope>
    <source>
        <strain evidence="3 4">NBRC 100819</strain>
    </source>
</reference>
<evidence type="ECO:0000259" key="2">
    <source>
        <dbReference type="Pfam" id="PF07693"/>
    </source>
</evidence>
<comment type="caution">
    <text evidence="3">The sequence shown here is derived from an EMBL/GenBank/DDBJ whole genome shotgun (WGS) entry which is preliminary data.</text>
</comment>
<keyword evidence="1" id="KW-0472">Membrane</keyword>
<feature type="domain" description="KAP NTPase" evidence="2">
    <location>
        <begin position="26"/>
        <end position="330"/>
    </location>
</feature>
<evidence type="ECO:0000313" key="3">
    <source>
        <dbReference type="EMBL" id="GEL98133.1"/>
    </source>
</evidence>
<keyword evidence="4" id="KW-1185">Reference proteome</keyword>
<evidence type="ECO:0000313" key="4">
    <source>
        <dbReference type="Proteomes" id="UP000321049"/>
    </source>
</evidence>
<dbReference type="PANTHER" id="PTHR22674">
    <property type="entry name" value="NTPASE, KAP FAMILY P-LOOP DOMAIN-CONTAINING 1"/>
    <property type="match status" value="1"/>
</dbReference>
<evidence type="ECO:0000256" key="1">
    <source>
        <dbReference type="SAM" id="Phobius"/>
    </source>
</evidence>
<dbReference type="Proteomes" id="UP000321049">
    <property type="component" value="Unassembled WGS sequence"/>
</dbReference>
<dbReference type="SUPFAM" id="SSF52540">
    <property type="entry name" value="P-loop containing nucleoside triphosphate hydrolases"/>
    <property type="match status" value="1"/>
</dbReference>
<organism evidence="3 4">
    <name type="scientific">Cellulomonas terrae</name>
    <dbReference type="NCBI Taxonomy" id="311234"/>
    <lineage>
        <taxon>Bacteria</taxon>
        <taxon>Bacillati</taxon>
        <taxon>Actinomycetota</taxon>
        <taxon>Actinomycetes</taxon>
        <taxon>Micrococcales</taxon>
        <taxon>Cellulomonadaceae</taxon>
        <taxon>Cellulomonas</taxon>
    </lineage>
</organism>
<feature type="transmembrane region" description="Helical" evidence="1">
    <location>
        <begin position="131"/>
        <end position="156"/>
    </location>
</feature>
<keyword evidence="1" id="KW-1133">Transmembrane helix</keyword>
<feature type="transmembrane region" description="Helical" evidence="1">
    <location>
        <begin position="168"/>
        <end position="187"/>
    </location>
</feature>
<gene>
    <name evidence="3" type="ORF">CTE05_16800</name>
</gene>
<protein>
    <recommendedName>
        <fullName evidence="2">KAP NTPase domain-containing protein</fullName>
    </recommendedName>
</protein>
<dbReference type="InterPro" id="IPR052754">
    <property type="entry name" value="NTPase_KAP_P-loop"/>
</dbReference>
<dbReference type="AlphaFoldDB" id="A0A511JKF8"/>
<dbReference type="PANTHER" id="PTHR22674:SF6">
    <property type="entry name" value="NTPASE KAP FAMILY P-LOOP DOMAIN-CONTAINING PROTEIN 1"/>
    <property type="match status" value="1"/>
</dbReference>
<dbReference type="EMBL" id="BJWH01000007">
    <property type="protein sequence ID" value="GEL98133.1"/>
    <property type="molecule type" value="Genomic_DNA"/>
</dbReference>
<name>A0A511JKF8_9CELL</name>
<dbReference type="InterPro" id="IPR011646">
    <property type="entry name" value="KAP_P-loop"/>
</dbReference>